<organism evidence="1">
    <name type="scientific">Pelodiscus sinensis respiratory and hemorrhagic syndrome virus</name>
    <dbReference type="NCBI Taxonomy" id="2867482"/>
    <lineage>
        <taxon>Viruses</taxon>
        <taxon>Riboviria</taxon>
        <taxon>Orthornavirae</taxon>
        <taxon>Pisuviricota</taxon>
        <taxon>Pisoniviricetes</taxon>
        <taxon>Nidovirales</taxon>
        <taxon>Arnidovirineae</taxon>
        <taxon>Arteriviridae</taxon>
    </lineage>
</organism>
<proteinExistence type="predicted"/>
<protein>
    <submittedName>
        <fullName evidence="1">Uncharacterized protein</fullName>
    </submittedName>
</protein>
<sequence length="385" mass="43406">MRCSLLIFFCFVYFSSAYGSFPRQPLQASLYEGNNPQPVCSLYHSSTQKITLAPVCPMDENHHTFHSRHRRSIYGVLGNYVNDSVSAKLSFANITGGQISLTKSALIPLYECSDASVFLAMGGCFEDGGQRFCLNMLNTKVTYYEEVDAPVSSSTPASSTTAPPEIANFSIGPTPNVVIINGWGLNFKVPTYFYKHGLRNRTGQSWPLLSFVLYSSMVEPGTHDIGGYTGFVNKTIKVFNSTYQWYYRFAAVSDNYTHAVPEGFFYHPLTPIGYCARQFPVHTPYYSICGKLYSIKHNANMVFYCQNTSITCDTSSVTCHWAWWEEEQCSYNGVTLKRYTGNMCIPIIHEYFPHWISTRKEISAPTQHFISGLVLFAALVCAWIR</sequence>
<dbReference type="EMBL" id="MT663406">
    <property type="protein sequence ID" value="QYY49020.1"/>
    <property type="molecule type" value="Genomic_RNA"/>
</dbReference>
<reference evidence="1" key="1">
    <citation type="submission" date="2020-06" db="EMBL/GenBank/DDBJ databases">
        <authorList>
            <person name="Li D."/>
            <person name="Lin W."/>
            <person name="Tong Y."/>
        </authorList>
    </citation>
    <scope>NUCLEOTIDE SEQUENCE</scope>
    <source>
        <strain evidence="1">ZJ</strain>
    </source>
</reference>
<evidence type="ECO:0000313" key="1">
    <source>
        <dbReference type="EMBL" id="QYY49020.1"/>
    </source>
</evidence>
<name>A0A8G0YK07_9NIDO</name>
<accession>A0A8G0YK07</accession>